<accession>A0ABW0QVD1</accession>
<dbReference type="PROSITE" id="PS51820">
    <property type="entry name" value="PA14"/>
    <property type="match status" value="1"/>
</dbReference>
<reference evidence="6" key="1">
    <citation type="journal article" date="2019" name="Int. J. Syst. Evol. Microbiol.">
        <title>The Global Catalogue of Microorganisms (GCM) 10K type strain sequencing project: providing services to taxonomists for standard genome sequencing and annotation.</title>
        <authorList>
            <consortium name="The Broad Institute Genomics Platform"/>
            <consortium name="The Broad Institute Genome Sequencing Center for Infectious Disease"/>
            <person name="Wu L."/>
            <person name="Ma J."/>
        </authorList>
    </citation>
    <scope>NUCLEOTIDE SEQUENCE [LARGE SCALE GENOMIC DNA]</scope>
    <source>
        <strain evidence="6">CGMCC 1.16619</strain>
    </source>
</reference>
<comment type="similarity">
    <text evidence="1 2">Belongs to the glycosyl hydrolase 31 family.</text>
</comment>
<dbReference type="CDD" id="cd06591">
    <property type="entry name" value="GH31_xylosidase_XylS"/>
    <property type="match status" value="1"/>
</dbReference>
<dbReference type="PANTHER" id="PTHR43863:SF2">
    <property type="entry name" value="MALTASE-GLUCOAMYLASE"/>
    <property type="match status" value="1"/>
</dbReference>
<dbReference type="EMBL" id="JBHSNF010000004">
    <property type="protein sequence ID" value="MFC5527502.1"/>
    <property type="molecule type" value="Genomic_DNA"/>
</dbReference>
<dbReference type="InterPro" id="IPR013780">
    <property type="entry name" value="Glyco_hydro_b"/>
</dbReference>
<dbReference type="Pfam" id="PF07691">
    <property type="entry name" value="PA14"/>
    <property type="match status" value="1"/>
</dbReference>
<organism evidence="5 6">
    <name type="scientific">Rhodanobacter ginsengisoli</name>
    <dbReference type="NCBI Taxonomy" id="418646"/>
    <lineage>
        <taxon>Bacteria</taxon>
        <taxon>Pseudomonadati</taxon>
        <taxon>Pseudomonadota</taxon>
        <taxon>Gammaproteobacteria</taxon>
        <taxon>Lysobacterales</taxon>
        <taxon>Rhodanobacteraceae</taxon>
        <taxon>Rhodanobacter</taxon>
    </lineage>
</organism>
<dbReference type="InterPro" id="IPR037524">
    <property type="entry name" value="PA14/GLEYA"/>
</dbReference>
<dbReference type="InterPro" id="IPR051816">
    <property type="entry name" value="Glycosyl_Hydrolase_31"/>
</dbReference>
<dbReference type="SUPFAM" id="SSF74650">
    <property type="entry name" value="Galactose mutarotase-like"/>
    <property type="match status" value="1"/>
</dbReference>
<gene>
    <name evidence="5" type="ORF">ACFPPA_17295</name>
</gene>
<feature type="domain" description="PA14" evidence="4">
    <location>
        <begin position="240"/>
        <end position="384"/>
    </location>
</feature>
<comment type="caution">
    <text evidence="5">The sequence shown here is derived from an EMBL/GenBank/DDBJ whole genome shotgun (WGS) entry which is preliminary data.</text>
</comment>
<dbReference type="Gene3D" id="3.20.20.80">
    <property type="entry name" value="Glycosidases"/>
    <property type="match status" value="1"/>
</dbReference>
<dbReference type="InterPro" id="IPR000322">
    <property type="entry name" value="Glyco_hydro_31_TIM"/>
</dbReference>
<dbReference type="SMART" id="SM00758">
    <property type="entry name" value="PA14"/>
    <property type="match status" value="1"/>
</dbReference>
<dbReference type="InterPro" id="IPR025887">
    <property type="entry name" value="Glyco_hydro_31_N_dom"/>
</dbReference>
<name>A0ABW0QVD1_9GAMM</name>
<keyword evidence="2" id="KW-0378">Hydrolase</keyword>
<evidence type="ECO:0000256" key="1">
    <source>
        <dbReference type="ARBA" id="ARBA00007806"/>
    </source>
</evidence>
<dbReference type="PANTHER" id="PTHR43863">
    <property type="entry name" value="HYDROLASE, PUTATIVE (AFU_ORTHOLOGUE AFUA_1G03140)-RELATED"/>
    <property type="match status" value="1"/>
</dbReference>
<evidence type="ECO:0000313" key="6">
    <source>
        <dbReference type="Proteomes" id="UP001596114"/>
    </source>
</evidence>
<feature type="signal peptide" evidence="3">
    <location>
        <begin position="1"/>
        <end position="25"/>
    </location>
</feature>
<keyword evidence="3" id="KW-0732">Signal</keyword>
<protein>
    <submittedName>
        <fullName evidence="5">TIM-barrel domain-containing protein</fullName>
    </submittedName>
</protein>
<sequence length="967" mass="108389">MHRLSIPMLAAALTVALISGCSSHADPTGAQAPANAATPQATFQKIADGVIVGVGGAAKQVRLQVVSDKIIHVTAIPAGSFDLPKSLMAVKTGGDPHFTASSETGHVRLKTAELTADVATATGAVTFFGKDGKLILAEQPKGRSFTPETVQGQSFYAVRQQFASPDDEAFYGLGQHQKGTMNYKGKDVELAQHNMDIGIPFVVSSRNYGLLWDNNSITRFGDPRPYQMLDQQLKLFDADGKPGGFTANYYVDGKLKLSRDESAVNYEYIKDLKRWPAELIDAKGITGGPGQTVEWKGEVASDVAGLHKFRLYASGYFKLYVDGKLVLDDWRQNWNPWYRNFFVQMKPGEKHAIRIDWTPQSGYIALDHQDPLPAAEQNELSLSSELGHAVDYYFIDGNNLDDVIAGYRDVTGKSVMLPRWAYGFWQSRDHYETQAQLLGVLKRYRELKLPLDNIVQDWRYWKDDAWGSHRFDESRYPDPKAMIDQVHAEHANLMISVWPKFYPTTKNYQELDAKGAMYRRNVELGTRDWVGPGYLNSFYDPYSAEGRQIYWRQIRENLGDLGIDAWWMDATEPDITSNTSIAERKLLMGPTAQGPGAAFFNSYSLMTTSAVYQGSRDSYPDKRVFILTRSMFAGEQRNAAAGWSGDVVARWSNLRDQISAGINFSLSGVPNWTTDIGGYALEARYEKPDAKNLQEWRELNLRWFQFGSFMPLFRSHGQGVYREIFNLAPVGSEVYDALAWYDRLRYRLMPYIYTLAGDTYFRDGTIMRGLVMDFPHDIKVRDINDEYMFGPAFLVAPVTAYQARSREVYLPAGSAWHDFYTGKRYDGGVTIEADAPLARMPLFVRAGAIVPTGPAIQYTHEKPDAPITLTIYTGADGSFSLYQDQGTTYDYEHGAYSRIPLSYDEASGTLHIGPREGSYPGMPAQRHFNIRWISGPTPTAVDFDAPATQDVDYRGAAISVHRKPPAQ</sequence>
<keyword evidence="6" id="KW-1185">Reference proteome</keyword>
<dbReference type="PROSITE" id="PS51257">
    <property type="entry name" value="PROKAR_LIPOPROTEIN"/>
    <property type="match status" value="1"/>
</dbReference>
<dbReference type="Pfam" id="PF17137">
    <property type="entry name" value="DUF5110"/>
    <property type="match status" value="1"/>
</dbReference>
<dbReference type="InterPro" id="IPR048395">
    <property type="entry name" value="Glyco_hydro_31_C"/>
</dbReference>
<keyword evidence="2" id="KW-0326">Glycosidase</keyword>
<dbReference type="InterPro" id="IPR011658">
    <property type="entry name" value="PA14_dom"/>
</dbReference>
<dbReference type="InterPro" id="IPR017853">
    <property type="entry name" value="GH"/>
</dbReference>
<dbReference type="SUPFAM" id="SSF56988">
    <property type="entry name" value="Anthrax protective antigen"/>
    <property type="match status" value="1"/>
</dbReference>
<dbReference type="InterPro" id="IPR011013">
    <property type="entry name" value="Gal_mutarotase_sf_dom"/>
</dbReference>
<dbReference type="InterPro" id="IPR033403">
    <property type="entry name" value="DUF5110"/>
</dbReference>
<dbReference type="RefSeq" id="WP_377322166.1">
    <property type="nucleotide sequence ID" value="NZ_JBHSNF010000004.1"/>
</dbReference>
<dbReference type="SUPFAM" id="SSF51011">
    <property type="entry name" value="Glycosyl hydrolase domain"/>
    <property type="match status" value="1"/>
</dbReference>
<evidence type="ECO:0000256" key="3">
    <source>
        <dbReference type="SAM" id="SignalP"/>
    </source>
</evidence>
<proteinExistence type="inferred from homology"/>
<dbReference type="Pfam" id="PF13802">
    <property type="entry name" value="Gal_mutarotas_2"/>
    <property type="match status" value="1"/>
</dbReference>
<dbReference type="SUPFAM" id="SSF51445">
    <property type="entry name" value="(Trans)glycosidases"/>
    <property type="match status" value="1"/>
</dbReference>
<evidence type="ECO:0000256" key="2">
    <source>
        <dbReference type="RuleBase" id="RU361185"/>
    </source>
</evidence>
<dbReference type="Gene3D" id="2.60.40.1180">
    <property type="entry name" value="Golgi alpha-mannosidase II"/>
    <property type="match status" value="2"/>
</dbReference>
<dbReference type="CDD" id="cd14752">
    <property type="entry name" value="GH31_N"/>
    <property type="match status" value="1"/>
</dbReference>
<dbReference type="Pfam" id="PF21365">
    <property type="entry name" value="Glyco_hydro_31_3rd"/>
    <property type="match status" value="1"/>
</dbReference>
<feature type="chain" id="PRO_5046289037" evidence="3">
    <location>
        <begin position="26"/>
        <end position="967"/>
    </location>
</feature>
<evidence type="ECO:0000313" key="5">
    <source>
        <dbReference type="EMBL" id="MFC5527502.1"/>
    </source>
</evidence>
<evidence type="ECO:0000259" key="4">
    <source>
        <dbReference type="PROSITE" id="PS51820"/>
    </source>
</evidence>
<dbReference type="Proteomes" id="UP001596114">
    <property type="component" value="Unassembled WGS sequence"/>
</dbReference>
<dbReference type="Pfam" id="PF01055">
    <property type="entry name" value="Glyco_hydro_31_2nd"/>
    <property type="match status" value="1"/>
</dbReference>
<dbReference type="Gene3D" id="2.60.40.1760">
    <property type="entry name" value="glycosyl hydrolase (family 31)"/>
    <property type="match status" value="1"/>
</dbReference>
<dbReference type="Gene3D" id="2.60.120.380">
    <property type="match status" value="1"/>
</dbReference>